<dbReference type="InterPro" id="IPR036286">
    <property type="entry name" value="LexA/Signal_pep-like_sf"/>
</dbReference>
<evidence type="ECO:0000313" key="14">
    <source>
        <dbReference type="EMBL" id="EIW80476.1"/>
    </source>
</evidence>
<keyword evidence="7 13" id="KW-0256">Endoplasmic reticulum</keyword>
<feature type="transmembrane region" description="Helical" evidence="13">
    <location>
        <begin position="17"/>
        <end position="38"/>
    </location>
</feature>
<comment type="subunit">
    <text evidence="12">Component of the signal peptidase complex (SPC) composed of a catalytic subunit SEC11 and three accessory subunits SPC1, SPC2 and SPC3. The complex induces a local thinning of the ER membrane which is used to measure the length of the signal peptide (SP) h-region of protein substrates. This ensures the selectivity of the complex towards h-regions shorter than 18-20 amino acids. SPC associates with the translocon complex.</text>
</comment>
<reference evidence="15" key="1">
    <citation type="journal article" date="2012" name="Science">
        <title>The Paleozoic origin of enzymatic lignin decomposition reconstructed from 31 fungal genomes.</title>
        <authorList>
            <person name="Floudas D."/>
            <person name="Binder M."/>
            <person name="Riley R."/>
            <person name="Barry K."/>
            <person name="Blanchette R.A."/>
            <person name="Henrissat B."/>
            <person name="Martinez A.T."/>
            <person name="Otillar R."/>
            <person name="Spatafora J.W."/>
            <person name="Yadav J.S."/>
            <person name="Aerts A."/>
            <person name="Benoit I."/>
            <person name="Boyd A."/>
            <person name="Carlson A."/>
            <person name="Copeland A."/>
            <person name="Coutinho P.M."/>
            <person name="de Vries R.P."/>
            <person name="Ferreira P."/>
            <person name="Findley K."/>
            <person name="Foster B."/>
            <person name="Gaskell J."/>
            <person name="Glotzer D."/>
            <person name="Gorecki P."/>
            <person name="Heitman J."/>
            <person name="Hesse C."/>
            <person name="Hori C."/>
            <person name="Igarashi K."/>
            <person name="Jurgens J.A."/>
            <person name="Kallen N."/>
            <person name="Kersten P."/>
            <person name="Kohler A."/>
            <person name="Kuees U."/>
            <person name="Kumar T.K.A."/>
            <person name="Kuo A."/>
            <person name="LaButti K."/>
            <person name="Larrondo L.F."/>
            <person name="Lindquist E."/>
            <person name="Ling A."/>
            <person name="Lombard V."/>
            <person name="Lucas S."/>
            <person name="Lundell T."/>
            <person name="Martin R."/>
            <person name="McLaughlin D.J."/>
            <person name="Morgenstern I."/>
            <person name="Morin E."/>
            <person name="Murat C."/>
            <person name="Nagy L.G."/>
            <person name="Nolan M."/>
            <person name="Ohm R.A."/>
            <person name="Patyshakuliyeva A."/>
            <person name="Rokas A."/>
            <person name="Ruiz-Duenas F.J."/>
            <person name="Sabat G."/>
            <person name="Salamov A."/>
            <person name="Samejima M."/>
            <person name="Schmutz J."/>
            <person name="Slot J.C."/>
            <person name="St John F."/>
            <person name="Stenlid J."/>
            <person name="Sun H."/>
            <person name="Sun S."/>
            <person name="Syed K."/>
            <person name="Tsang A."/>
            <person name="Wiebenga A."/>
            <person name="Young D."/>
            <person name="Pisabarro A."/>
            <person name="Eastwood D.C."/>
            <person name="Martin F."/>
            <person name="Cullen D."/>
            <person name="Grigoriev I.V."/>
            <person name="Hibbett D.S."/>
        </authorList>
    </citation>
    <scope>NUCLEOTIDE SEQUENCE [LARGE SCALE GENOMIC DNA]</scope>
    <source>
        <strain evidence="15">RWD-64-598 SS2</strain>
    </source>
</reference>
<evidence type="ECO:0000256" key="11">
    <source>
        <dbReference type="ARBA" id="ARBA00045533"/>
    </source>
</evidence>
<dbReference type="GO" id="GO:0009003">
    <property type="term" value="F:signal peptidase activity"/>
    <property type="evidence" value="ECO:0007669"/>
    <property type="project" value="UniProtKB-EC"/>
</dbReference>
<dbReference type="InterPro" id="IPR001733">
    <property type="entry name" value="Peptidase_S26B"/>
</dbReference>
<comment type="catalytic activity">
    <reaction evidence="1 13">
        <text>Cleavage of hydrophobic, N-terminal signal or leader sequences from secreted and periplasmic proteins.</text>
        <dbReference type="EC" id="3.4.21.89"/>
    </reaction>
</comment>
<evidence type="ECO:0000256" key="10">
    <source>
        <dbReference type="ARBA" id="ARBA00023136"/>
    </source>
</evidence>
<evidence type="ECO:0000256" key="4">
    <source>
        <dbReference type="ARBA" id="ARBA00013208"/>
    </source>
</evidence>
<dbReference type="Proteomes" id="UP000053558">
    <property type="component" value="Unassembled WGS sequence"/>
</dbReference>
<keyword evidence="6 13" id="KW-0812">Transmembrane</keyword>
<dbReference type="PRINTS" id="PR00728">
    <property type="entry name" value="SIGNALPTASE"/>
</dbReference>
<name>A0A5M3MN70_CONPW</name>
<dbReference type="SUPFAM" id="SSF51306">
    <property type="entry name" value="LexA/Signal peptidase"/>
    <property type="match status" value="1"/>
</dbReference>
<dbReference type="InterPro" id="IPR019533">
    <property type="entry name" value="Peptidase_S26"/>
</dbReference>
<dbReference type="GO" id="GO:0006465">
    <property type="term" value="P:signal peptide processing"/>
    <property type="evidence" value="ECO:0007669"/>
    <property type="project" value="UniProtKB-UniRule"/>
</dbReference>
<dbReference type="GeneID" id="19205441"/>
<dbReference type="PANTHER" id="PTHR10806:SF6">
    <property type="entry name" value="SIGNAL PEPTIDASE COMPLEX CATALYTIC SUBUNIT SEC11"/>
    <property type="match status" value="1"/>
</dbReference>
<dbReference type="PANTHER" id="PTHR10806">
    <property type="entry name" value="SIGNAL PEPTIDASE COMPLEX CATALYTIC SUBUNIT SEC11"/>
    <property type="match status" value="1"/>
</dbReference>
<evidence type="ECO:0000256" key="9">
    <source>
        <dbReference type="ARBA" id="ARBA00022989"/>
    </source>
</evidence>
<dbReference type="NCBIfam" id="TIGR02228">
    <property type="entry name" value="sigpep_I_arch"/>
    <property type="match status" value="1"/>
</dbReference>
<evidence type="ECO:0000256" key="6">
    <source>
        <dbReference type="ARBA" id="ARBA00022692"/>
    </source>
</evidence>
<dbReference type="OrthoDB" id="10257561at2759"/>
<dbReference type="EC" id="3.4.21.89" evidence="4 13"/>
<evidence type="ECO:0000256" key="3">
    <source>
        <dbReference type="ARBA" id="ARBA00011035"/>
    </source>
</evidence>
<evidence type="ECO:0000256" key="13">
    <source>
        <dbReference type="RuleBase" id="RU362047"/>
    </source>
</evidence>
<dbReference type="CDD" id="cd06530">
    <property type="entry name" value="S26_SPase_I"/>
    <property type="match status" value="1"/>
</dbReference>
<proteinExistence type="inferred from homology"/>
<evidence type="ECO:0000256" key="2">
    <source>
        <dbReference type="ARBA" id="ARBA00004648"/>
    </source>
</evidence>
<keyword evidence="8 13" id="KW-0735">Signal-anchor</keyword>
<evidence type="ECO:0000256" key="8">
    <source>
        <dbReference type="ARBA" id="ARBA00022968"/>
    </source>
</evidence>
<keyword evidence="15" id="KW-1185">Reference proteome</keyword>
<accession>A0A5M3MN70</accession>
<evidence type="ECO:0000256" key="12">
    <source>
        <dbReference type="ARBA" id="ARBA00047037"/>
    </source>
</evidence>
<comment type="similarity">
    <text evidence="3 13">Belongs to the peptidase S26B family.</text>
</comment>
<dbReference type="GO" id="GO:0004252">
    <property type="term" value="F:serine-type endopeptidase activity"/>
    <property type="evidence" value="ECO:0007669"/>
    <property type="project" value="InterPro"/>
</dbReference>
<protein>
    <recommendedName>
        <fullName evidence="5 13">Signal peptidase complex catalytic subunit SEC11</fullName>
        <ecNumber evidence="4 13">3.4.21.89</ecNumber>
    </recommendedName>
</protein>
<keyword evidence="10 13" id="KW-0472">Membrane</keyword>
<gene>
    <name evidence="14" type="ORF">CONPUDRAFT_165987</name>
</gene>
<dbReference type="EMBL" id="JH711579">
    <property type="protein sequence ID" value="EIW80476.1"/>
    <property type="molecule type" value="Genomic_DNA"/>
</dbReference>
<comment type="function">
    <text evidence="11">Catalytic component of the signal peptidase complex (SPC) which catalyzes the cleavage of N-terminal signal sequences from nascent proteins as they are translocated into the lumen of the endoplasmic reticulum. Specifically cleaves N-terminal signal peptides that contain a hydrophobic alpha-helix (h-region) shorter than 18-20 amino acids.</text>
</comment>
<keyword evidence="13" id="KW-0378">Hydrolase</keyword>
<keyword evidence="9 13" id="KW-1133">Transmembrane helix</keyword>
<dbReference type="AlphaFoldDB" id="A0A5M3MN70"/>
<organism evidence="14 15">
    <name type="scientific">Coniophora puteana (strain RWD-64-598)</name>
    <name type="common">Brown rot fungus</name>
    <dbReference type="NCBI Taxonomy" id="741705"/>
    <lineage>
        <taxon>Eukaryota</taxon>
        <taxon>Fungi</taxon>
        <taxon>Dikarya</taxon>
        <taxon>Basidiomycota</taxon>
        <taxon>Agaricomycotina</taxon>
        <taxon>Agaricomycetes</taxon>
        <taxon>Agaricomycetidae</taxon>
        <taxon>Boletales</taxon>
        <taxon>Coniophorineae</taxon>
        <taxon>Coniophoraceae</taxon>
        <taxon>Coniophora</taxon>
    </lineage>
</organism>
<sequence>MFSDELKALRKRGVRHILLQALAFASAITSVLVIYTGLRVVLNTKEPIVVVLTGSMEPAFHRGDVLFLTNPDGLRYSTGDIVVYSIPGFDIPIVHRVIETHDLPQSALSDPRASTTPVDSQLLLTKGDDNSADDVALYDGLEWLERKHIVGKVRGFLPYVGYVTVALNNFPQLKYALLGVLGLVALVRRE</sequence>
<evidence type="ECO:0000256" key="1">
    <source>
        <dbReference type="ARBA" id="ARBA00000677"/>
    </source>
</evidence>
<dbReference type="RefSeq" id="XP_007769421.1">
    <property type="nucleotide sequence ID" value="XM_007771231.1"/>
</dbReference>
<evidence type="ECO:0000256" key="7">
    <source>
        <dbReference type="ARBA" id="ARBA00022824"/>
    </source>
</evidence>
<comment type="caution">
    <text evidence="14">The sequence shown here is derived from an EMBL/GenBank/DDBJ whole genome shotgun (WGS) entry which is preliminary data.</text>
</comment>
<evidence type="ECO:0000256" key="5">
    <source>
        <dbReference type="ARBA" id="ARBA00019685"/>
    </source>
</evidence>
<comment type="subcellular location">
    <subcellularLocation>
        <location evidence="2">Endoplasmic reticulum membrane</location>
        <topology evidence="2">Single-pass type II membrane protein</topology>
    </subcellularLocation>
</comment>
<dbReference type="KEGG" id="cput:CONPUDRAFT_165987"/>
<evidence type="ECO:0000313" key="15">
    <source>
        <dbReference type="Proteomes" id="UP000053558"/>
    </source>
</evidence>
<keyword evidence="13" id="KW-0645">Protease</keyword>
<dbReference type="GO" id="GO:0005787">
    <property type="term" value="C:signal peptidase complex"/>
    <property type="evidence" value="ECO:0007669"/>
    <property type="project" value="TreeGrafter"/>
</dbReference>
<dbReference type="OMA" id="GSMEPFM"/>